<dbReference type="PANTHER" id="PTHR43861">
    <property type="entry name" value="TRANS-ACONITATE 2-METHYLTRANSFERASE-RELATED"/>
    <property type="match status" value="1"/>
</dbReference>
<proteinExistence type="predicted"/>
<evidence type="ECO:0000256" key="1">
    <source>
        <dbReference type="ARBA" id="ARBA00022679"/>
    </source>
</evidence>
<dbReference type="InterPro" id="IPR029063">
    <property type="entry name" value="SAM-dependent_MTases_sf"/>
</dbReference>
<reference evidence="3" key="1">
    <citation type="submission" date="2018-05" db="EMBL/GenBank/DDBJ databases">
        <authorList>
            <person name="Lanie J.A."/>
            <person name="Ng W.-L."/>
            <person name="Kazmierczak K.M."/>
            <person name="Andrzejewski T.M."/>
            <person name="Davidsen T.M."/>
            <person name="Wayne K.J."/>
            <person name="Tettelin H."/>
            <person name="Glass J.I."/>
            <person name="Rusch D."/>
            <person name="Podicherti R."/>
            <person name="Tsui H.-C.T."/>
            <person name="Winkler M.E."/>
        </authorList>
    </citation>
    <scope>NUCLEOTIDE SEQUENCE</scope>
</reference>
<accession>A0A382C505</accession>
<evidence type="ECO:0000313" key="3">
    <source>
        <dbReference type="EMBL" id="SVB20949.1"/>
    </source>
</evidence>
<dbReference type="Pfam" id="PF13649">
    <property type="entry name" value="Methyltransf_25"/>
    <property type="match status" value="1"/>
</dbReference>
<dbReference type="AlphaFoldDB" id="A0A382C505"/>
<sequence length="241" mass="27803">MDSKSECGDNISLENAGWRFSGEMVETFDKHIARSIPWYSEGHDLICQLSDFFLEEESICYEIGTSTGALLEKLALRNLNVKPLIRYVGIDPEPEMIEKARKRLGSNEQVTFEVADATSYPYEKTDMIVSYYTLQFIRPRFRQHLINRVYETLNWGGAFVMFEKIRGPDARFQDLYTALYHDYKLQQGYSKTEIMDKTLSLKGVLEPFSKQANLDLLTRAGFSDVTSLMQFVCFQGFLAIK</sequence>
<dbReference type="InterPro" id="IPR041698">
    <property type="entry name" value="Methyltransf_25"/>
</dbReference>
<name>A0A382C505_9ZZZZ</name>
<dbReference type="Gene3D" id="3.40.50.150">
    <property type="entry name" value="Vaccinia Virus protein VP39"/>
    <property type="match status" value="1"/>
</dbReference>
<keyword evidence="1" id="KW-0808">Transferase</keyword>
<gene>
    <name evidence="3" type="ORF">METZ01_LOCUS173803</name>
</gene>
<dbReference type="GO" id="GO:0016740">
    <property type="term" value="F:transferase activity"/>
    <property type="evidence" value="ECO:0007669"/>
    <property type="project" value="UniProtKB-KW"/>
</dbReference>
<protein>
    <recommendedName>
        <fullName evidence="2">Methyltransferase domain-containing protein</fullName>
    </recommendedName>
</protein>
<dbReference type="SUPFAM" id="SSF53335">
    <property type="entry name" value="S-adenosyl-L-methionine-dependent methyltransferases"/>
    <property type="match status" value="1"/>
</dbReference>
<organism evidence="3">
    <name type="scientific">marine metagenome</name>
    <dbReference type="NCBI Taxonomy" id="408172"/>
    <lineage>
        <taxon>unclassified sequences</taxon>
        <taxon>metagenomes</taxon>
        <taxon>ecological metagenomes</taxon>
    </lineage>
</organism>
<feature type="domain" description="Methyltransferase" evidence="2">
    <location>
        <begin position="62"/>
        <end position="157"/>
    </location>
</feature>
<evidence type="ECO:0000259" key="2">
    <source>
        <dbReference type="Pfam" id="PF13649"/>
    </source>
</evidence>
<dbReference type="CDD" id="cd02440">
    <property type="entry name" value="AdoMet_MTases"/>
    <property type="match status" value="1"/>
</dbReference>
<dbReference type="PANTHER" id="PTHR43861:SF2">
    <property type="entry name" value="CARBOXY-S-ADENOSYL-L-METHIONINE SYNTHASE"/>
    <property type="match status" value="1"/>
</dbReference>
<dbReference type="EMBL" id="UINC01032762">
    <property type="protein sequence ID" value="SVB20949.1"/>
    <property type="molecule type" value="Genomic_DNA"/>
</dbReference>